<evidence type="ECO:0000256" key="1">
    <source>
        <dbReference type="SAM" id="MobiDB-lite"/>
    </source>
</evidence>
<dbReference type="Proteomes" id="UP000204584">
    <property type="component" value="Segment"/>
</dbReference>
<feature type="compositionally biased region" description="Basic residues" evidence="1">
    <location>
        <begin position="18"/>
        <end position="28"/>
    </location>
</feature>
<feature type="region of interest" description="Disordered" evidence="1">
    <location>
        <begin position="1"/>
        <end position="53"/>
    </location>
</feature>
<dbReference type="KEGG" id="vg:16606628"/>
<feature type="compositionally biased region" description="Polar residues" evidence="1">
    <location>
        <begin position="29"/>
        <end position="38"/>
    </location>
</feature>
<evidence type="ECO:0000313" key="3">
    <source>
        <dbReference type="Proteomes" id="UP000204584"/>
    </source>
</evidence>
<feature type="compositionally biased region" description="Basic and acidic residues" evidence="1">
    <location>
        <begin position="1"/>
        <end position="17"/>
    </location>
</feature>
<organism evidence="2 3">
    <name type="scientific">Pandoravirus salinus</name>
    <dbReference type="NCBI Taxonomy" id="1349410"/>
    <lineage>
        <taxon>Viruses</taxon>
        <taxon>Pandoravirus</taxon>
    </lineage>
</organism>
<proteinExistence type="predicted"/>
<dbReference type="RefSeq" id="YP_008437914.2">
    <property type="nucleotide sequence ID" value="NC_022098.1"/>
</dbReference>
<keyword evidence="3" id="KW-1185">Reference proteome</keyword>
<gene>
    <name evidence="2" type="ORF">psal_cds_811</name>
</gene>
<dbReference type="GeneID" id="16606628"/>
<evidence type="ECO:0000313" key="2">
    <source>
        <dbReference type="EMBL" id="AGO84841.2"/>
    </source>
</evidence>
<reference evidence="2 3" key="1">
    <citation type="journal article" date="2013" name="Science">
        <title>Pandoraviruses: amoeba viruses with genomes up to 2.5 Mb reaching that of parasitic eukaryotes.</title>
        <authorList>
            <person name="Philippe N."/>
            <person name="Legendre M."/>
            <person name="Doutre G."/>
            <person name="Coute Y."/>
            <person name="Poirot O."/>
            <person name="Lescot M."/>
            <person name="Arslan D."/>
            <person name="Seltzer V."/>
            <person name="Bertaux L."/>
            <person name="Bruley C."/>
            <person name="Garin J."/>
            <person name="Claverie J.M."/>
            <person name="Abergel C."/>
        </authorList>
    </citation>
    <scope>NUCLEOTIDE SEQUENCE [LARGE SCALE GENOMIC DNA]</scope>
</reference>
<protein>
    <submittedName>
        <fullName evidence="2">Uncharacterized protein</fullName>
    </submittedName>
</protein>
<sequence length="86" mass="9654">MAHEKSLHFFNPHDMRQFTRRGKTHKGPNKTQAPRSHSPTPPLRNMCSAREEDRRPATCCAATQGRGCTSSGMDVTFLRDAQMLLG</sequence>
<accession>S4VZA6</accession>
<dbReference type="EMBL" id="KC977571">
    <property type="protein sequence ID" value="AGO84841.2"/>
    <property type="molecule type" value="Genomic_DNA"/>
</dbReference>
<name>S4VZA6_9VIRU</name>